<keyword evidence="4" id="KW-1185">Reference proteome</keyword>
<evidence type="ECO:0000256" key="1">
    <source>
        <dbReference type="SAM" id="MobiDB-lite"/>
    </source>
</evidence>
<protein>
    <submittedName>
        <fullName evidence="3">Psp1</fullName>
    </submittedName>
</protein>
<dbReference type="EMBL" id="AZGZ01000001">
    <property type="protein sequence ID" value="KZZ97899.1"/>
    <property type="molecule type" value="Genomic_DNA"/>
</dbReference>
<dbReference type="OrthoDB" id="243127at2759"/>
<dbReference type="PROSITE" id="PS51411">
    <property type="entry name" value="PSP1_C"/>
    <property type="match status" value="1"/>
</dbReference>
<dbReference type="Proteomes" id="UP000242877">
    <property type="component" value="Unassembled WGS sequence"/>
</dbReference>
<feature type="compositionally biased region" description="Low complexity" evidence="1">
    <location>
        <begin position="269"/>
        <end position="293"/>
    </location>
</feature>
<dbReference type="InterPro" id="IPR007557">
    <property type="entry name" value="PSP1_C"/>
</dbReference>
<dbReference type="PANTHER" id="PTHR43830">
    <property type="entry name" value="PROTEIN PSP1"/>
    <property type="match status" value="1"/>
</dbReference>
<comment type="caution">
    <text evidence="3">The sequence shown here is derived from an EMBL/GenBank/DDBJ whole genome shotgun (WGS) entry which is preliminary data.</text>
</comment>
<reference evidence="3 4" key="1">
    <citation type="journal article" date="2016" name="Genome Biol. Evol.">
        <title>Divergent and convergent evolution of fungal pathogenicity.</title>
        <authorList>
            <person name="Shang Y."/>
            <person name="Xiao G."/>
            <person name="Zheng P."/>
            <person name="Cen K."/>
            <person name="Zhan S."/>
            <person name="Wang C."/>
        </authorList>
    </citation>
    <scope>NUCLEOTIDE SEQUENCE [LARGE SCALE GENOMIC DNA]</scope>
    <source>
        <strain evidence="3 4">ARSEF 7405</strain>
    </source>
</reference>
<feature type="compositionally biased region" description="Polar residues" evidence="1">
    <location>
        <begin position="343"/>
        <end position="366"/>
    </location>
</feature>
<accession>A0A168DM83</accession>
<feature type="domain" description="PSP1 C-terminal" evidence="2">
    <location>
        <begin position="843"/>
        <end position="929"/>
    </location>
</feature>
<feature type="region of interest" description="Disordered" evidence="1">
    <location>
        <begin position="1"/>
        <end position="31"/>
    </location>
</feature>
<organism evidence="3 4">
    <name type="scientific">Ascosphaera apis ARSEF 7405</name>
    <dbReference type="NCBI Taxonomy" id="392613"/>
    <lineage>
        <taxon>Eukaryota</taxon>
        <taxon>Fungi</taxon>
        <taxon>Dikarya</taxon>
        <taxon>Ascomycota</taxon>
        <taxon>Pezizomycotina</taxon>
        <taxon>Eurotiomycetes</taxon>
        <taxon>Eurotiomycetidae</taxon>
        <taxon>Onygenales</taxon>
        <taxon>Ascosphaeraceae</taxon>
        <taxon>Ascosphaera</taxon>
    </lineage>
</organism>
<gene>
    <name evidence="3" type="ORF">AAP_00160</name>
</gene>
<dbReference type="GO" id="GO:0005737">
    <property type="term" value="C:cytoplasm"/>
    <property type="evidence" value="ECO:0007669"/>
    <property type="project" value="TreeGrafter"/>
</dbReference>
<proteinExistence type="predicted"/>
<sequence>MSFSSPAETADKSPILTPQSSAGSQASYASQNSRIDINGIRQIGVGNGLSSSRNDASLTDFPQQGVDALSQNSLDNWEPLGFTAIPLGSHTRKNSRFASAFAHREVSPVNRTIGIPSSSSIALRSASISTAVDDHGRQSPIGPQPKRSISGNLLAGTGWNLNQGFKDSLGNDQHSPVMAPLSTTGLRATIPSNIQSTPTTNVTDDLISPLALGPQSGPQAWSPSNQNAAGMWNMDSISGFADPFALGQQQQQQQRTQPARPSFQRTFTAGSNRSATAASNASGPFSGSGSIPIDETISPRASLRQRQPPAANRALSSINWSLDNNLIDPLRQASPMNSPPSPTAFQRSSFSMASGGQQDENQTAGAGNQLHRTTSRDSATSTSNFAFPVPWNTVPPNQYRSQSFSVATLGRDRLSMNRGLSKVWEDDVISDGYGSDGTDRPINEAASYTNIGESLHSPSFSTSTPFNGTSAGIVDLPDTRSMQQQRQQHMQLNSGVRRMSELAPSQLNMLQRGFAANGGLLSGIDHMLETQGAPDNIANLDVRPTSQRRCSEQAPPGHMNMLAGSSYMTEDPNSGALKGFWNDNNNTIATSYADRGSSYYQTPPISPISNMGPSGQYSGPRRSSFNHLPNMLQPLTVDPQLARRHSAANMSINQAPISPLGFASSLPRYGPEGMPFPISPTRDGFPIPLGNPCESDAFKPHVHSQHPNGLPPLSRSTAQPRRPDSPLYIVTFKCYRAGIYYIPDNSHIHVEVGDLVFVDADRGQDLGSVAAVNLDHEQAKIAKEWYDRQHLQWLMMFSRFWQGGNTVQPFLQPDRPLGVAFAMAPSNTHFQSSGRRRDTSLRPKYIKRVLKPEVPEGLRNKEALENKAKRLCQERVASRGMQMEILDAEYQWDSHKLTLYFYAGSYINFNDLVEDMFREYKTRIWMEAVNPAPFQNPANYPVNNPQPYIYRPLHAMTNSQECQKYTNNINAMADHVASFQRQSLMNATMLTHYPFAPTAAEMDVPYIDPYYAFVPPTTRQLQAQQQPQLQHQHQSMQGMQHNSLGIEREELASIFNTLQLN</sequence>
<feature type="region of interest" description="Disordered" evidence="1">
    <location>
        <begin position="700"/>
        <end position="722"/>
    </location>
</feature>
<name>A0A168DM83_9EURO</name>
<dbReference type="PANTHER" id="PTHR43830:SF3">
    <property type="entry name" value="PROTEIN PSP1"/>
    <property type="match status" value="1"/>
</dbReference>
<evidence type="ECO:0000313" key="3">
    <source>
        <dbReference type="EMBL" id="KZZ97899.1"/>
    </source>
</evidence>
<evidence type="ECO:0000313" key="4">
    <source>
        <dbReference type="Proteomes" id="UP000242877"/>
    </source>
</evidence>
<dbReference type="Pfam" id="PF04468">
    <property type="entry name" value="PSP1"/>
    <property type="match status" value="1"/>
</dbReference>
<evidence type="ECO:0000259" key="2">
    <source>
        <dbReference type="PROSITE" id="PS51411"/>
    </source>
</evidence>
<dbReference type="VEuPathDB" id="FungiDB:AAP_00160"/>
<feature type="region of interest" description="Disordered" evidence="1">
    <location>
        <begin position="269"/>
        <end position="312"/>
    </location>
</feature>
<feature type="region of interest" description="Disordered" evidence="1">
    <location>
        <begin position="329"/>
        <end position="397"/>
    </location>
</feature>
<feature type="compositionally biased region" description="Low complexity" evidence="1">
    <location>
        <begin position="19"/>
        <end position="31"/>
    </location>
</feature>
<dbReference type="AlphaFoldDB" id="A0A168DM83"/>
<dbReference type="InterPro" id="IPR047767">
    <property type="entry name" value="PSP1-like"/>
</dbReference>